<gene>
    <name evidence="1" type="ORF">GCM10010319_07560</name>
</gene>
<keyword evidence="2" id="KW-1185">Reference proteome</keyword>
<protein>
    <submittedName>
        <fullName evidence="1">Uncharacterized protein</fullName>
    </submittedName>
</protein>
<evidence type="ECO:0000313" key="1">
    <source>
        <dbReference type="EMBL" id="GAA0334065.1"/>
    </source>
</evidence>
<organism evidence="1 2">
    <name type="scientific">Streptomyces blastmyceticus</name>
    <dbReference type="NCBI Taxonomy" id="68180"/>
    <lineage>
        <taxon>Bacteria</taxon>
        <taxon>Bacillati</taxon>
        <taxon>Actinomycetota</taxon>
        <taxon>Actinomycetes</taxon>
        <taxon>Kitasatosporales</taxon>
        <taxon>Streptomycetaceae</taxon>
        <taxon>Streptomyces</taxon>
    </lineage>
</organism>
<reference evidence="1 2" key="1">
    <citation type="journal article" date="2019" name="Int. J. Syst. Evol. Microbiol.">
        <title>The Global Catalogue of Microorganisms (GCM) 10K type strain sequencing project: providing services to taxonomists for standard genome sequencing and annotation.</title>
        <authorList>
            <consortium name="The Broad Institute Genomics Platform"/>
            <consortium name="The Broad Institute Genome Sequencing Center for Infectious Disease"/>
            <person name="Wu L."/>
            <person name="Ma J."/>
        </authorList>
    </citation>
    <scope>NUCLEOTIDE SEQUENCE [LARGE SCALE GENOMIC DNA]</scope>
    <source>
        <strain evidence="1 2">JCM 4565</strain>
    </source>
</reference>
<dbReference type="RefSeq" id="WP_344115994.1">
    <property type="nucleotide sequence ID" value="NZ_BAAABW010000002.1"/>
</dbReference>
<comment type="caution">
    <text evidence="1">The sequence shown here is derived from an EMBL/GenBank/DDBJ whole genome shotgun (WGS) entry which is preliminary data.</text>
</comment>
<evidence type="ECO:0000313" key="2">
    <source>
        <dbReference type="Proteomes" id="UP001500063"/>
    </source>
</evidence>
<accession>A0ABN0WE13</accession>
<proteinExistence type="predicted"/>
<name>A0ABN0WE13_9ACTN</name>
<dbReference type="EMBL" id="BAAABW010000002">
    <property type="protein sequence ID" value="GAA0334065.1"/>
    <property type="molecule type" value="Genomic_DNA"/>
</dbReference>
<sequence>MKRITVPDFHGKPQKYVAQLDIATEQAEAQWGTHELSEDDLGPWLTFAFILSSGTLAALVREVDNAPSPGYILTAIGDRDPGETLAEFLAESGISAERVLHQGF</sequence>
<dbReference type="Proteomes" id="UP001500063">
    <property type="component" value="Unassembled WGS sequence"/>
</dbReference>